<dbReference type="AlphaFoldDB" id="A0A3P6E8H9"/>
<gene>
    <name evidence="2" type="ORF">BOLC7T41448H</name>
</gene>
<keyword evidence="1" id="KW-0812">Transmembrane</keyword>
<keyword evidence="1" id="KW-0472">Membrane</keyword>
<evidence type="ECO:0000256" key="1">
    <source>
        <dbReference type="SAM" id="Phobius"/>
    </source>
</evidence>
<proteinExistence type="predicted"/>
<reference evidence="2" key="1">
    <citation type="submission" date="2018-11" db="EMBL/GenBank/DDBJ databases">
        <authorList>
            <consortium name="Genoscope - CEA"/>
            <person name="William W."/>
        </authorList>
    </citation>
    <scope>NUCLEOTIDE SEQUENCE</scope>
</reference>
<dbReference type="EMBL" id="LR031876">
    <property type="protein sequence ID" value="VDD35888.1"/>
    <property type="molecule type" value="Genomic_DNA"/>
</dbReference>
<accession>A0A3P6E8H9</accession>
<evidence type="ECO:0000313" key="2">
    <source>
        <dbReference type="EMBL" id="VDD35888.1"/>
    </source>
</evidence>
<organism evidence="2">
    <name type="scientific">Brassica oleracea</name>
    <name type="common">Wild cabbage</name>
    <dbReference type="NCBI Taxonomy" id="3712"/>
    <lineage>
        <taxon>Eukaryota</taxon>
        <taxon>Viridiplantae</taxon>
        <taxon>Streptophyta</taxon>
        <taxon>Embryophyta</taxon>
        <taxon>Tracheophyta</taxon>
        <taxon>Spermatophyta</taxon>
        <taxon>Magnoliopsida</taxon>
        <taxon>eudicotyledons</taxon>
        <taxon>Gunneridae</taxon>
        <taxon>Pentapetalae</taxon>
        <taxon>rosids</taxon>
        <taxon>malvids</taxon>
        <taxon>Brassicales</taxon>
        <taxon>Brassicaceae</taxon>
        <taxon>Brassiceae</taxon>
        <taxon>Brassica</taxon>
    </lineage>
</organism>
<name>A0A3P6E8H9_BRAOL</name>
<protein>
    <submittedName>
        <fullName evidence="2">Uncharacterized protein</fullName>
    </submittedName>
</protein>
<sequence>MDWPCSKSNSGTLIRQATGSRRRSLFVFFFFPKLLHPRRIGSFAFLRRSSAPSHFPSLASSSYSLRFISFSCTGEEACLISLSCGVDSLVEYTCLPSNGVDIVIASLLTLLLASLLTLLLASLLTSLLLIQFTLSKYKVQRI</sequence>
<keyword evidence="1" id="KW-1133">Transmembrane helix</keyword>
<feature type="transmembrane region" description="Helical" evidence="1">
    <location>
        <begin position="102"/>
        <end position="130"/>
    </location>
</feature>